<reference evidence="2" key="1">
    <citation type="submission" date="2022-11" db="UniProtKB">
        <authorList>
            <consortium name="WormBaseParasite"/>
        </authorList>
    </citation>
    <scope>IDENTIFICATION</scope>
</reference>
<evidence type="ECO:0000313" key="2">
    <source>
        <dbReference type="WBParaSite" id="PS1159_v2.g20525.t1"/>
    </source>
</evidence>
<name>A0AC35FUD1_9BILA</name>
<organism evidence="1 2">
    <name type="scientific">Panagrolaimus sp. PS1159</name>
    <dbReference type="NCBI Taxonomy" id="55785"/>
    <lineage>
        <taxon>Eukaryota</taxon>
        <taxon>Metazoa</taxon>
        <taxon>Ecdysozoa</taxon>
        <taxon>Nematoda</taxon>
        <taxon>Chromadorea</taxon>
        <taxon>Rhabditida</taxon>
        <taxon>Tylenchina</taxon>
        <taxon>Panagrolaimomorpha</taxon>
        <taxon>Panagrolaimoidea</taxon>
        <taxon>Panagrolaimidae</taxon>
        <taxon>Panagrolaimus</taxon>
    </lineage>
</organism>
<evidence type="ECO:0000313" key="1">
    <source>
        <dbReference type="Proteomes" id="UP000887580"/>
    </source>
</evidence>
<sequence length="223" mass="24863">MKLSQFYILLIFLSFYLSAVNGACADFKDCKSCAGAENGVCKFCVTTSKCLNLIGLNCKKENLIKDPFDCPVNVPTAEFAYDDKFARYTAFPLIAAAFNPNPQICFDNQNLNFKLVEYREVICDSTKHNDTCASFVAYNNLTNTISVGFRGTSGNWELVEEILSILKGKNDFEAGGKVYSYFYNAFYNLFNNSISQSLTKAKQICPNCDNLIHTFKGGSLKSI</sequence>
<proteinExistence type="predicted"/>
<protein>
    <submittedName>
        <fullName evidence="2">Uncharacterized protein</fullName>
    </submittedName>
</protein>
<dbReference type="WBParaSite" id="PS1159_v2.g20525.t1">
    <property type="protein sequence ID" value="PS1159_v2.g20525.t1"/>
    <property type="gene ID" value="PS1159_v2.g20525"/>
</dbReference>
<accession>A0AC35FUD1</accession>
<dbReference type="Proteomes" id="UP000887580">
    <property type="component" value="Unplaced"/>
</dbReference>